<evidence type="ECO:0000256" key="3">
    <source>
        <dbReference type="ARBA" id="ARBA00004813"/>
    </source>
</evidence>
<gene>
    <name evidence="31" type="ORF">FRZ00_03140</name>
</gene>
<dbReference type="PIRSF" id="PIRSF000157">
    <property type="entry name" value="Oxoglu_dh_E1"/>
    <property type="match status" value="1"/>
</dbReference>
<evidence type="ECO:0000256" key="6">
    <source>
        <dbReference type="ARBA" id="ARBA00012226"/>
    </source>
</evidence>
<evidence type="ECO:0000256" key="21">
    <source>
        <dbReference type="ARBA" id="ARBA00030696"/>
    </source>
</evidence>
<protein>
    <recommendedName>
        <fullName evidence="10">Multifunctional 2-oxoglutarate metabolism enzyme</fullName>
        <ecNumber evidence="7">1.2.4.2</ecNumber>
        <ecNumber evidence="9">2.2.1.5</ecNumber>
        <ecNumber evidence="8">2.3.1.61</ecNumber>
        <ecNumber evidence="6">4.1.1.71</ecNumber>
    </recommendedName>
    <alternativeName>
        <fullName evidence="20">2-hydroxy-3-oxoadipate synthase</fullName>
    </alternativeName>
    <alternativeName>
        <fullName evidence="21">2-oxoglutarate carboxy-lyase</fullName>
    </alternativeName>
    <alternativeName>
        <fullName evidence="23">2-oxoglutarate decarboxylase</fullName>
    </alternativeName>
    <alternativeName>
        <fullName evidence="22">Alpha-ketoglutarate decarboxylase</fullName>
    </alternativeName>
    <alternativeName>
        <fullName evidence="24">Alpha-ketoglutarate-glyoxylate carboligase</fullName>
    </alternativeName>
</protein>
<evidence type="ECO:0000256" key="8">
    <source>
        <dbReference type="ARBA" id="ARBA00012945"/>
    </source>
</evidence>
<dbReference type="GO" id="GO:0000287">
    <property type="term" value="F:magnesium ion binding"/>
    <property type="evidence" value="ECO:0007669"/>
    <property type="project" value="UniProtKB-ARBA"/>
</dbReference>
<dbReference type="InterPro" id="IPR005475">
    <property type="entry name" value="Transketolase-like_Pyr-bd"/>
</dbReference>
<dbReference type="PANTHER" id="PTHR23152:SF4">
    <property type="entry name" value="2-OXOADIPATE DEHYDROGENASE COMPLEX COMPONENT E1"/>
    <property type="match status" value="1"/>
</dbReference>
<evidence type="ECO:0000256" key="23">
    <source>
        <dbReference type="ARBA" id="ARBA00032880"/>
    </source>
</evidence>
<dbReference type="FunFam" id="3.40.50.970:FF:000018">
    <property type="entry name" value="2-oxoglutarate dehydrogenase E1 component"/>
    <property type="match status" value="1"/>
</dbReference>
<dbReference type="GO" id="GO:0050439">
    <property type="term" value="F:2-hydroxy-3-oxoadipate synthase activity"/>
    <property type="evidence" value="ECO:0007669"/>
    <property type="project" value="UniProtKB-EC"/>
</dbReference>
<evidence type="ECO:0000256" key="10">
    <source>
        <dbReference type="ARBA" id="ARBA00020204"/>
    </source>
</evidence>
<dbReference type="InterPro" id="IPR031717">
    <property type="entry name" value="ODO-1/KGD_C"/>
</dbReference>
<keyword evidence="18" id="KW-0786">Thiamine pyrophosphate</keyword>
<dbReference type="SMART" id="SM00861">
    <property type="entry name" value="Transket_pyr"/>
    <property type="match status" value="1"/>
</dbReference>
<keyword evidence="13 31" id="KW-0808">Transferase</keyword>
<dbReference type="Gene3D" id="3.40.50.12470">
    <property type="match status" value="1"/>
</dbReference>
<keyword evidence="12" id="KW-0021">Allosteric enzyme</keyword>
<evidence type="ECO:0000256" key="26">
    <source>
        <dbReference type="ARBA" id="ARBA00049135"/>
    </source>
</evidence>
<dbReference type="NCBIfam" id="NF006914">
    <property type="entry name" value="PRK09404.1"/>
    <property type="match status" value="1"/>
</dbReference>
<evidence type="ECO:0000256" key="22">
    <source>
        <dbReference type="ARBA" id="ARBA00032625"/>
    </source>
</evidence>
<dbReference type="InterPro" id="IPR023213">
    <property type="entry name" value="CAT-like_dom_sf"/>
</dbReference>
<dbReference type="SUPFAM" id="SSF52777">
    <property type="entry name" value="CoA-dependent acyltransferases"/>
    <property type="match status" value="1"/>
</dbReference>
<evidence type="ECO:0000256" key="19">
    <source>
        <dbReference type="ARBA" id="ARBA00023268"/>
    </source>
</evidence>
<evidence type="ECO:0000256" key="24">
    <source>
        <dbReference type="ARBA" id="ARBA00033243"/>
    </source>
</evidence>
<evidence type="ECO:0000256" key="14">
    <source>
        <dbReference type="ARBA" id="ARBA00022723"/>
    </source>
</evidence>
<dbReference type="GO" id="GO:0006099">
    <property type="term" value="P:tricarboxylic acid cycle"/>
    <property type="evidence" value="ECO:0007669"/>
    <property type="project" value="UniProtKB-UniPathway"/>
</dbReference>
<dbReference type="EC" id="4.1.1.71" evidence="6"/>
<dbReference type="FunFam" id="3.30.559.10:FF:000011">
    <property type="entry name" value="2-oxoglutarate dehydrogenase E1 component"/>
    <property type="match status" value="1"/>
</dbReference>
<evidence type="ECO:0000256" key="12">
    <source>
        <dbReference type="ARBA" id="ARBA00022533"/>
    </source>
</evidence>
<keyword evidence="32" id="KW-1185">Reference proteome</keyword>
<evidence type="ECO:0000256" key="1">
    <source>
        <dbReference type="ARBA" id="ARBA00001946"/>
    </source>
</evidence>
<dbReference type="Proteomes" id="UP000327000">
    <property type="component" value="Unassembled WGS sequence"/>
</dbReference>
<evidence type="ECO:0000256" key="2">
    <source>
        <dbReference type="ARBA" id="ARBA00001964"/>
    </source>
</evidence>
<dbReference type="Pfam" id="PF00198">
    <property type="entry name" value="2-oxoacid_dh"/>
    <property type="match status" value="1"/>
</dbReference>
<feature type="domain" description="Transketolase-like pyrimidine-binding" evidence="30">
    <location>
        <begin position="924"/>
        <end position="1117"/>
    </location>
</feature>
<evidence type="ECO:0000256" key="7">
    <source>
        <dbReference type="ARBA" id="ARBA00012280"/>
    </source>
</evidence>
<keyword evidence="19" id="KW-0511">Multifunctional enzyme</keyword>
<keyword evidence="17" id="KW-0560">Oxidoreductase</keyword>
<keyword evidence="31" id="KW-0456">Lyase</keyword>
<evidence type="ECO:0000256" key="17">
    <source>
        <dbReference type="ARBA" id="ARBA00023002"/>
    </source>
</evidence>
<dbReference type="InterPro" id="IPR042179">
    <property type="entry name" value="KGD_C_sf"/>
</dbReference>
<evidence type="ECO:0000256" key="11">
    <source>
        <dbReference type="ARBA" id="ARBA00022532"/>
    </source>
</evidence>
<dbReference type="GO" id="GO:0045252">
    <property type="term" value="C:oxoglutarate dehydrogenase complex"/>
    <property type="evidence" value="ECO:0007669"/>
    <property type="project" value="TreeGrafter"/>
</dbReference>
<dbReference type="CDD" id="cd02016">
    <property type="entry name" value="TPP_E1_OGDC_like"/>
    <property type="match status" value="1"/>
</dbReference>
<evidence type="ECO:0000256" key="15">
    <source>
        <dbReference type="ARBA" id="ARBA00022793"/>
    </source>
</evidence>
<comment type="cofactor">
    <cofactor evidence="1">
        <name>Mg(2+)</name>
        <dbReference type="ChEBI" id="CHEBI:18420"/>
    </cofactor>
</comment>
<comment type="similarity">
    <text evidence="5">Belongs to the 2-oxoacid dehydrogenase family. Kgd subfamily.</text>
</comment>
<feature type="region of interest" description="Disordered" evidence="29">
    <location>
        <begin position="57"/>
        <end position="101"/>
    </location>
</feature>
<dbReference type="Pfam" id="PF02779">
    <property type="entry name" value="Transket_pyr"/>
    <property type="match status" value="1"/>
</dbReference>
<evidence type="ECO:0000256" key="28">
    <source>
        <dbReference type="ARBA" id="ARBA00052761"/>
    </source>
</evidence>
<feature type="compositionally biased region" description="Low complexity" evidence="29">
    <location>
        <begin position="1"/>
        <end position="16"/>
    </location>
</feature>
<dbReference type="InterPro" id="IPR001078">
    <property type="entry name" value="2-oxoacid_DH_actylTfrase"/>
</dbReference>
<dbReference type="Gene3D" id="3.30.559.10">
    <property type="entry name" value="Chloramphenicol acetyltransferase-like domain"/>
    <property type="match status" value="1"/>
</dbReference>
<dbReference type="InterPro" id="IPR011603">
    <property type="entry name" value="2oxoglutarate_DH_E1"/>
</dbReference>
<dbReference type="OrthoDB" id="9759785at2"/>
<dbReference type="NCBIfam" id="NF008907">
    <property type="entry name" value="PRK12270.1"/>
    <property type="match status" value="1"/>
</dbReference>
<keyword evidence="15" id="KW-0210">Decarboxylase</keyword>
<evidence type="ECO:0000256" key="25">
    <source>
        <dbReference type="ARBA" id="ARBA00047721"/>
    </source>
</evidence>
<evidence type="ECO:0000256" key="9">
    <source>
        <dbReference type="ARBA" id="ARBA00013148"/>
    </source>
</evidence>
<dbReference type="Pfam" id="PF16870">
    <property type="entry name" value="OxoGdeHyase_C"/>
    <property type="match status" value="1"/>
</dbReference>
<feature type="region of interest" description="Disordered" evidence="29">
    <location>
        <begin position="1"/>
        <end position="27"/>
    </location>
</feature>
<dbReference type="InterPro" id="IPR029061">
    <property type="entry name" value="THDP-binding"/>
</dbReference>
<organism evidence="31 32">
    <name type="scientific">Streptomyces mobaraensis</name>
    <name type="common">Streptoverticillium mobaraense</name>
    <dbReference type="NCBI Taxonomy" id="35621"/>
    <lineage>
        <taxon>Bacteria</taxon>
        <taxon>Bacillati</taxon>
        <taxon>Actinomycetota</taxon>
        <taxon>Actinomycetes</taxon>
        <taxon>Kitasatosporales</taxon>
        <taxon>Streptomycetaceae</taxon>
        <taxon>Streptomyces</taxon>
    </lineage>
</organism>
<reference evidence="31 32" key="1">
    <citation type="journal article" date="2019" name="Microb. Cell Fact.">
        <title>Exploring novel herbicidin analogues by transcriptional regulator overexpression and MS/MS molecular networking.</title>
        <authorList>
            <person name="Shi Y."/>
            <person name="Gu R."/>
            <person name="Li Y."/>
            <person name="Wang X."/>
            <person name="Ren W."/>
            <person name="Li X."/>
            <person name="Wang L."/>
            <person name="Xie Y."/>
            <person name="Hong B."/>
        </authorList>
    </citation>
    <scope>NUCLEOTIDE SEQUENCE [LARGE SCALE GENOMIC DNA]</scope>
    <source>
        <strain evidence="31 32">US-43</strain>
    </source>
</reference>
<keyword evidence="14" id="KW-0479">Metal-binding</keyword>
<evidence type="ECO:0000313" key="32">
    <source>
        <dbReference type="Proteomes" id="UP000327000"/>
    </source>
</evidence>
<dbReference type="Gene3D" id="3.40.50.970">
    <property type="match status" value="1"/>
</dbReference>
<dbReference type="Gene3D" id="1.10.287.1150">
    <property type="entry name" value="TPP helical domain"/>
    <property type="match status" value="1"/>
</dbReference>
<comment type="catalytic activity">
    <reaction evidence="26">
        <text>2-oxoglutarate + H(+) = succinate semialdehyde + CO2</text>
        <dbReference type="Rhea" id="RHEA:10524"/>
        <dbReference type="ChEBI" id="CHEBI:15378"/>
        <dbReference type="ChEBI" id="CHEBI:16526"/>
        <dbReference type="ChEBI" id="CHEBI:16810"/>
        <dbReference type="ChEBI" id="CHEBI:57706"/>
        <dbReference type="EC" id="4.1.1.71"/>
    </reaction>
</comment>
<dbReference type="Pfam" id="PF00676">
    <property type="entry name" value="E1_dh"/>
    <property type="match status" value="1"/>
</dbReference>
<evidence type="ECO:0000256" key="29">
    <source>
        <dbReference type="SAM" id="MobiDB-lite"/>
    </source>
</evidence>
<evidence type="ECO:0000313" key="31">
    <source>
        <dbReference type="EMBL" id="KAB7851139.1"/>
    </source>
</evidence>
<proteinExistence type="inferred from homology"/>
<evidence type="ECO:0000256" key="4">
    <source>
        <dbReference type="ARBA" id="ARBA00005053"/>
    </source>
</evidence>
<dbReference type="GO" id="GO:0005829">
    <property type="term" value="C:cytosol"/>
    <property type="evidence" value="ECO:0007669"/>
    <property type="project" value="TreeGrafter"/>
</dbReference>
<comment type="pathway">
    <text evidence="4">Carbohydrate metabolism; tricarboxylic acid cycle; succinate from 2-oxoglutarate (transferase route): step 1/2.</text>
</comment>
<dbReference type="EC" id="1.2.4.2" evidence="7"/>
<keyword evidence="16" id="KW-0460">Magnesium</keyword>
<comment type="caution">
    <text evidence="31">The sequence shown here is derived from an EMBL/GenBank/DDBJ whole genome shotgun (WGS) entry which is preliminary data.</text>
</comment>
<feature type="region of interest" description="Disordered" evidence="29">
    <location>
        <begin position="1240"/>
        <end position="1259"/>
    </location>
</feature>
<evidence type="ECO:0000256" key="16">
    <source>
        <dbReference type="ARBA" id="ARBA00022842"/>
    </source>
</evidence>
<comment type="catalytic activity">
    <reaction evidence="27">
        <text>N(6)-[(R)-lipoyl]-L-lysyl-[protein] + 2-oxoglutarate + H(+) = N(6)-[(R)-S(8)-succinyldihydrolipoyl]-L-lysyl-[protein] + CO2</text>
        <dbReference type="Rhea" id="RHEA:12188"/>
        <dbReference type="Rhea" id="RHEA-COMP:10474"/>
        <dbReference type="Rhea" id="RHEA-COMP:20092"/>
        <dbReference type="ChEBI" id="CHEBI:15378"/>
        <dbReference type="ChEBI" id="CHEBI:16526"/>
        <dbReference type="ChEBI" id="CHEBI:16810"/>
        <dbReference type="ChEBI" id="CHEBI:83099"/>
        <dbReference type="ChEBI" id="CHEBI:83120"/>
        <dbReference type="EC" id="1.2.4.2"/>
    </reaction>
</comment>
<comment type="catalytic activity">
    <reaction evidence="28">
        <text>N(6)-[(R)-dihydrolipoyl]-L-lysyl-[protein] + succinyl-CoA = N(6)-[(R)-S(8)-succinyldihydrolipoyl]-L-lysyl-[protein] + CoA</text>
        <dbReference type="Rhea" id="RHEA:15213"/>
        <dbReference type="Rhea" id="RHEA-COMP:10475"/>
        <dbReference type="Rhea" id="RHEA-COMP:20092"/>
        <dbReference type="ChEBI" id="CHEBI:57287"/>
        <dbReference type="ChEBI" id="CHEBI:57292"/>
        <dbReference type="ChEBI" id="CHEBI:83100"/>
        <dbReference type="ChEBI" id="CHEBI:83120"/>
        <dbReference type="EC" id="2.3.1.61"/>
    </reaction>
</comment>
<comment type="pathway">
    <text evidence="3">Carbohydrate metabolism; tricarboxylic acid cycle; succinyl-CoA from 2-oxoglutarate (dehydrogenase route): step 1/1.</text>
</comment>
<dbReference type="EC" id="2.2.1.5" evidence="9"/>
<evidence type="ECO:0000256" key="5">
    <source>
        <dbReference type="ARBA" id="ARBA00007702"/>
    </source>
</evidence>
<dbReference type="FunFam" id="3.40.50.11610:FF:000002">
    <property type="entry name" value="2-oxoglutarate dehydrogenase E1 component"/>
    <property type="match status" value="1"/>
</dbReference>
<dbReference type="EMBL" id="VOKX01000007">
    <property type="protein sequence ID" value="KAB7851139.1"/>
    <property type="molecule type" value="Genomic_DNA"/>
</dbReference>
<dbReference type="AlphaFoldDB" id="A0A5N5WF36"/>
<evidence type="ECO:0000256" key="27">
    <source>
        <dbReference type="ARBA" id="ARBA00051911"/>
    </source>
</evidence>
<dbReference type="InterPro" id="IPR032106">
    <property type="entry name" value="2-oxogl_dehyd_N"/>
</dbReference>
<evidence type="ECO:0000256" key="20">
    <source>
        <dbReference type="ARBA" id="ARBA00029773"/>
    </source>
</evidence>
<dbReference type="PANTHER" id="PTHR23152">
    <property type="entry name" value="2-OXOGLUTARATE DEHYDROGENASE"/>
    <property type="match status" value="1"/>
</dbReference>
<dbReference type="Gene3D" id="3.40.50.11610">
    <property type="entry name" value="Multifunctional 2-oxoglutarate metabolism enzyme, C-terminal domain"/>
    <property type="match status" value="1"/>
</dbReference>
<dbReference type="SUPFAM" id="SSF52518">
    <property type="entry name" value="Thiamin diphosphate-binding fold (THDP-binding)"/>
    <property type="match status" value="2"/>
</dbReference>
<keyword evidence="11" id="KW-0816">Tricarboxylic acid cycle</keyword>
<dbReference type="GO" id="GO:0004591">
    <property type="term" value="F:oxoglutarate dehydrogenase (succinyl-transferring) activity"/>
    <property type="evidence" value="ECO:0007669"/>
    <property type="project" value="UniProtKB-EC"/>
</dbReference>
<evidence type="ECO:0000256" key="13">
    <source>
        <dbReference type="ARBA" id="ARBA00022679"/>
    </source>
</evidence>
<dbReference type="GO" id="GO:0008683">
    <property type="term" value="F:2-oxoglutarate decarboxylase activity"/>
    <property type="evidence" value="ECO:0007669"/>
    <property type="project" value="UniProtKB-EC"/>
</dbReference>
<accession>A0A5N5WF36</accession>
<dbReference type="GO" id="GO:0030976">
    <property type="term" value="F:thiamine pyrophosphate binding"/>
    <property type="evidence" value="ECO:0007669"/>
    <property type="project" value="InterPro"/>
</dbReference>
<comment type="catalytic activity">
    <reaction evidence="25">
        <text>glyoxylate + 2-oxoglutarate + H(+) = 2-hydroxy-3-oxoadipate + CO2</text>
        <dbReference type="Rhea" id="RHEA:14341"/>
        <dbReference type="ChEBI" id="CHEBI:15378"/>
        <dbReference type="ChEBI" id="CHEBI:16526"/>
        <dbReference type="ChEBI" id="CHEBI:16810"/>
        <dbReference type="ChEBI" id="CHEBI:36655"/>
        <dbReference type="ChEBI" id="CHEBI:57712"/>
        <dbReference type="EC" id="2.2.1.5"/>
    </reaction>
</comment>
<evidence type="ECO:0000256" key="18">
    <source>
        <dbReference type="ARBA" id="ARBA00023052"/>
    </source>
</evidence>
<sequence>MSPQSPNTSSTSTDQDGQGKSPADVFGPNEWLVDEIYQQYLQDPNSVDRAWWDFFADYKPGKDASSPAAQQDVTGGTAPAAPAAAPQPPAAPAAPAQAPAAPAAAAPAAPAQAAQAAPAAPAAKPAAAPAKPAAAKPAAKAAAAPATEAPAGPEYVTLRGPAAAVAKNMNASLELPTATSVRAVPVKLLFDQRIVINNHLKRARGGKVSFTHLIGYAMVQALKLMPSMNYSFTEKDGKPTLVKPEHVNLGLAIDLVKPNGDRQLVVAAIKKAETLNFFEFWQAYEDIVRRARVGKLTMEDFTGVTASLTNPGGIGTVHSVPRLMPGQGLIIGVGAMDYPAEFQGTSQDTLNKMGISKVMTLTSTYDHRVIQGAASGEFLRIMHQLLLGENGFYDEIFEALRIPYEPVRWLKDIDASHDDDVTKAARVFELIHAYRVRGHVMADTDPLEYRQRKHPDLDITEHGLTLWDLERDFAVGGFAGKSMMKLRDILGVLRDSYCRTTGIEFMHIQDPKQRKWIQDRVERGHSKPEREEQLRILRRLNAAEAFETFLQTKYVGQKRFSLEGGESVIPLLDAVLDAAAEARLDEAVIGMAHRGRLNVLANIVGKSYAQIFREFEGNLDPKSMHGSGDVKYHLGAEGTFTGLDGEQIKVSLAANPSHLETVDPVVEGIARAKQDIIGKAGTDFTVLPVQLHGDAAFAGQGVVAETLNMSQLRGYRTGGTVHIVINNQVGFTAPPESSRSSMYCTDVARMIEAPIFHVNGDDPEAVVRVARLAFEFRQAFNKDVVIDLICYRRRGHNEADNPSFTQPLMYDLIDKKRSVRKLYTESLIGRGDITLEEAEQALQDYQGQLEKVFTEVREATSAPATAEVPPAQAEFPVPVNTAISQEVVKRIAESQVNLPENVTVHPRLLPQLQRRAASVEDGTIDWAMGETLAFGSLLMEGTPVRLSGQDSRRGTFGQRHAVLVDRETGEDYTPLLYLSEDQARFNVYDSLLSEYAAMGFEYGYSLARPDALVLWEAQFGDFANGAQNIVDEFISSSEQKWGQTSGVTLLLPHGYEGQGPDHSSARIERYLQLCAQNNMTVAMPTLPSNYFHLLRWQVHNPHHKPLIVFTPKSMLRLKAAASKAEEFTTGGFRPVIGDATVNAADVRKVVFCSGKVYYDLEAERQKRGATDTALIRIERLYPLPGAELQAEIAKFPNAEKYIWAQEEPANQGAWPFIALNLIDHLDLAVGADIPARERLRRVSRPHSSSPAVGSAKRHQAEQAALVAEVFDS</sequence>
<dbReference type="Pfam" id="PF16078">
    <property type="entry name" value="2-oxogl_dehyd_N"/>
    <property type="match status" value="1"/>
</dbReference>
<dbReference type="EC" id="2.3.1.61" evidence="8"/>
<dbReference type="UniPathway" id="UPA00223">
    <property type="reaction ID" value="UER00997"/>
</dbReference>
<dbReference type="GO" id="GO:0004149">
    <property type="term" value="F:dihydrolipoyllysine-residue succinyltransferase activity"/>
    <property type="evidence" value="ECO:0007669"/>
    <property type="project" value="UniProtKB-EC"/>
</dbReference>
<dbReference type="NCBIfam" id="TIGR00239">
    <property type="entry name" value="2oxo_dh_E1"/>
    <property type="match status" value="1"/>
</dbReference>
<dbReference type="RefSeq" id="WP_152262375.1">
    <property type="nucleotide sequence ID" value="NZ_VOKX01000007.1"/>
</dbReference>
<dbReference type="FunFam" id="1.10.287.1150:FF:000003">
    <property type="entry name" value="2-oxoglutarate dehydrogenase, E1 subunit"/>
    <property type="match status" value="1"/>
</dbReference>
<name>A0A5N5WF36_STRMB</name>
<dbReference type="InterPro" id="IPR001017">
    <property type="entry name" value="DH_E1"/>
</dbReference>
<comment type="cofactor">
    <cofactor evidence="2">
        <name>thiamine diphosphate</name>
        <dbReference type="ChEBI" id="CHEBI:58937"/>
    </cofactor>
</comment>
<evidence type="ECO:0000259" key="30">
    <source>
        <dbReference type="SMART" id="SM00861"/>
    </source>
</evidence>